<name>A0A1I2CSX0_9RHOB</name>
<proteinExistence type="predicted"/>
<keyword evidence="2" id="KW-0805">Transcription regulation</keyword>
<dbReference type="Pfam" id="PF13377">
    <property type="entry name" value="Peripla_BP_3"/>
    <property type="match status" value="1"/>
</dbReference>
<evidence type="ECO:0000256" key="2">
    <source>
        <dbReference type="ARBA" id="ARBA00023015"/>
    </source>
</evidence>
<dbReference type="CDD" id="cd01392">
    <property type="entry name" value="HTH_LacI"/>
    <property type="match status" value="1"/>
</dbReference>
<dbReference type="InterPro" id="IPR046335">
    <property type="entry name" value="LacI/GalR-like_sensor"/>
</dbReference>
<dbReference type="SUPFAM" id="SSF47413">
    <property type="entry name" value="lambda repressor-like DNA-binding domains"/>
    <property type="match status" value="1"/>
</dbReference>
<dbReference type="PROSITE" id="PS00356">
    <property type="entry name" value="HTH_LACI_1"/>
    <property type="match status" value="1"/>
</dbReference>
<dbReference type="GO" id="GO:0003700">
    <property type="term" value="F:DNA-binding transcription factor activity"/>
    <property type="evidence" value="ECO:0007669"/>
    <property type="project" value="TreeGrafter"/>
</dbReference>
<dbReference type="SUPFAM" id="SSF53822">
    <property type="entry name" value="Periplasmic binding protein-like I"/>
    <property type="match status" value="1"/>
</dbReference>
<dbReference type="SMART" id="SM00354">
    <property type="entry name" value="HTH_LACI"/>
    <property type="match status" value="1"/>
</dbReference>
<dbReference type="EMBL" id="FOMS01000014">
    <property type="protein sequence ID" value="SFE71411.1"/>
    <property type="molecule type" value="Genomic_DNA"/>
</dbReference>
<keyword evidence="7" id="KW-1185">Reference proteome</keyword>
<dbReference type="RefSeq" id="WP_223163145.1">
    <property type="nucleotide sequence ID" value="NZ_FOMS01000014.1"/>
</dbReference>
<evidence type="ECO:0000313" key="7">
    <source>
        <dbReference type="Proteomes" id="UP000325289"/>
    </source>
</evidence>
<dbReference type="PANTHER" id="PTHR30146:SF151">
    <property type="entry name" value="HTH-TYPE TRANSCRIPTIONAL REPRESSOR CYTR"/>
    <property type="match status" value="1"/>
</dbReference>
<dbReference type="Pfam" id="PF00356">
    <property type="entry name" value="LacI"/>
    <property type="match status" value="1"/>
</dbReference>
<protein>
    <submittedName>
        <fullName evidence="6">DNA-binding transcriptional regulator, LacI/PurR family</fullName>
    </submittedName>
</protein>
<dbReference type="InterPro" id="IPR028082">
    <property type="entry name" value="Peripla_BP_I"/>
</dbReference>
<dbReference type="InterPro" id="IPR010982">
    <property type="entry name" value="Lambda_DNA-bd_dom_sf"/>
</dbReference>
<evidence type="ECO:0000313" key="6">
    <source>
        <dbReference type="EMBL" id="SFE71411.1"/>
    </source>
</evidence>
<dbReference type="PROSITE" id="PS50932">
    <property type="entry name" value="HTH_LACI_2"/>
    <property type="match status" value="1"/>
</dbReference>
<reference evidence="6 7" key="1">
    <citation type="submission" date="2016-10" db="EMBL/GenBank/DDBJ databases">
        <authorList>
            <person name="Varghese N."/>
            <person name="Submissions S."/>
        </authorList>
    </citation>
    <scope>NUCLEOTIDE SEQUENCE [LARGE SCALE GENOMIC DNA]</scope>
    <source>
        <strain evidence="7">YIM D21,KCTC 23444,ACCC 10710</strain>
    </source>
</reference>
<evidence type="ECO:0000259" key="5">
    <source>
        <dbReference type="PROSITE" id="PS50932"/>
    </source>
</evidence>
<dbReference type="Gene3D" id="3.40.50.2300">
    <property type="match status" value="2"/>
</dbReference>
<evidence type="ECO:0000256" key="1">
    <source>
        <dbReference type="ARBA" id="ARBA00022491"/>
    </source>
</evidence>
<dbReference type="InterPro" id="IPR000843">
    <property type="entry name" value="HTH_LacI"/>
</dbReference>
<keyword evidence="1" id="KW-0678">Repressor</keyword>
<keyword evidence="4" id="KW-0804">Transcription</keyword>
<evidence type="ECO:0000256" key="4">
    <source>
        <dbReference type="ARBA" id="ARBA00023163"/>
    </source>
</evidence>
<sequence>MTETTKRPEKRVTVIDVARAAQVSPGTVSNAINGKRPVDSETRARIEKAIATLGYVPNMAARGMRTGRAGTIALFSSMPTAVAAGASKLGFMMEIAASAAQVALRRNVALVLVPPIAAPADALRNVPFDGALLVEPAEDDPFLDLLSARAVPVVGIGAAPRAGMPCIDLHYRATAKLLTEHLLSAGSRSFPLVIGTSARQYYREFEEMYCTILASAGLVPRVIRVDEAHGEEAGAAAVEARLAEDPALDGVLVPVDALATGVMAGLRAAGRNVPRDVRVVTRYDGLRARTETPPLTAVDLHLEEAAERGTLALLDMIEGAETPPVRLLPEPALVLRASSAPE</sequence>
<dbReference type="PANTHER" id="PTHR30146">
    <property type="entry name" value="LACI-RELATED TRANSCRIPTIONAL REPRESSOR"/>
    <property type="match status" value="1"/>
</dbReference>
<dbReference type="AlphaFoldDB" id="A0A1I2CSX0"/>
<dbReference type="GO" id="GO:0000976">
    <property type="term" value="F:transcription cis-regulatory region binding"/>
    <property type="evidence" value="ECO:0007669"/>
    <property type="project" value="TreeGrafter"/>
</dbReference>
<dbReference type="Gene3D" id="1.10.260.40">
    <property type="entry name" value="lambda repressor-like DNA-binding domains"/>
    <property type="match status" value="1"/>
</dbReference>
<feature type="domain" description="HTH lacI-type" evidence="5">
    <location>
        <begin position="12"/>
        <end position="66"/>
    </location>
</feature>
<dbReference type="Proteomes" id="UP000325289">
    <property type="component" value="Unassembled WGS sequence"/>
</dbReference>
<accession>A0A1I2CSX0</accession>
<gene>
    <name evidence="6" type="ORF">SAMN04515678_11471</name>
</gene>
<evidence type="ECO:0000256" key="3">
    <source>
        <dbReference type="ARBA" id="ARBA00023125"/>
    </source>
</evidence>
<keyword evidence="3 6" id="KW-0238">DNA-binding</keyword>
<organism evidence="6 7">
    <name type="scientific">Roseivivax sediminis</name>
    <dbReference type="NCBI Taxonomy" id="936889"/>
    <lineage>
        <taxon>Bacteria</taxon>
        <taxon>Pseudomonadati</taxon>
        <taxon>Pseudomonadota</taxon>
        <taxon>Alphaproteobacteria</taxon>
        <taxon>Rhodobacterales</taxon>
        <taxon>Roseobacteraceae</taxon>
        <taxon>Roseivivax</taxon>
    </lineage>
</organism>